<protein>
    <submittedName>
        <fullName evidence="2">Exodeoxyribonuclease 8, PDDEXK-like domain containing protein</fullName>
    </submittedName>
</protein>
<dbReference type="Pfam" id="PF12684">
    <property type="entry name" value="DUF3799"/>
    <property type="match status" value="1"/>
</dbReference>
<gene>
    <name evidence="2" type="ORF">UFOVP595_35</name>
</gene>
<feature type="domain" description="Putative exodeoxyribonuclease 8 PDDEXK-like" evidence="1">
    <location>
        <begin position="22"/>
        <end position="253"/>
    </location>
</feature>
<reference evidence="2" key="1">
    <citation type="submission" date="2020-04" db="EMBL/GenBank/DDBJ databases">
        <authorList>
            <person name="Chiriac C."/>
            <person name="Salcher M."/>
            <person name="Ghai R."/>
            <person name="Kavagutti S V."/>
        </authorList>
    </citation>
    <scope>NUCLEOTIDE SEQUENCE</scope>
</reference>
<evidence type="ECO:0000313" key="2">
    <source>
        <dbReference type="EMBL" id="CAB4151900.1"/>
    </source>
</evidence>
<organism evidence="2">
    <name type="scientific">uncultured Caudovirales phage</name>
    <dbReference type="NCBI Taxonomy" id="2100421"/>
    <lineage>
        <taxon>Viruses</taxon>
        <taxon>Duplodnaviria</taxon>
        <taxon>Heunggongvirae</taxon>
        <taxon>Uroviricota</taxon>
        <taxon>Caudoviricetes</taxon>
        <taxon>Peduoviridae</taxon>
        <taxon>Maltschvirus</taxon>
        <taxon>Maltschvirus maltsch</taxon>
    </lineage>
</organism>
<proteinExistence type="predicted"/>
<evidence type="ECO:0000259" key="1">
    <source>
        <dbReference type="Pfam" id="PF12684"/>
    </source>
</evidence>
<dbReference type="InterPro" id="IPR011604">
    <property type="entry name" value="PDDEXK-like_dom_sf"/>
</dbReference>
<dbReference type="InterPro" id="IPR024432">
    <property type="entry name" value="Put_RecE_PDDEXK-like_dom"/>
</dbReference>
<accession>A0A6J5N3K0</accession>
<name>A0A6J5N3K0_9CAUD</name>
<dbReference type="Gene3D" id="3.90.320.10">
    <property type="match status" value="1"/>
</dbReference>
<dbReference type="EMBL" id="LR796568">
    <property type="protein sequence ID" value="CAB4151900.1"/>
    <property type="molecule type" value="Genomic_DNA"/>
</dbReference>
<sequence length="279" mass="32382">MYSQQEIHDLINGLLSQEKHLSYSSLSAFKKSPLDFLHYKFKQKEQTPAMAFGSMAHNFILQYDTFFSNYYVIDSDAPKKPTIAQYNAKNPSVDTLQAIMYWDDLEQESFGSTLITQNDLKELDKISSSLFKNVAAMNLIIKCKDFEKEYNFNHDNFLFKSFVDAEDSNIRIDLKIVQNADPKKFQRDALAYGYHIQAAMYELAGGKRDYYLIALDKNGGVSVNKLSEELIAHGMQEINILLENFNRCILEDAWMYSYDFYSKRSDGVHEFELPKYLNI</sequence>